<evidence type="ECO:0000256" key="4">
    <source>
        <dbReference type="ARBA" id="ARBA00022729"/>
    </source>
</evidence>
<evidence type="ECO:0000313" key="8">
    <source>
        <dbReference type="EMBL" id="RFT14966.1"/>
    </source>
</evidence>
<organism evidence="8 9">
    <name type="scientific">Candidatus Saccharicenans subterraneus</name>
    <dbReference type="NCBI Taxonomy" id="2508984"/>
    <lineage>
        <taxon>Bacteria</taxon>
        <taxon>Candidatus Aminicenantota</taxon>
        <taxon>Candidatus Aminicenantia</taxon>
        <taxon>Candidatus Aminicenantales</taxon>
        <taxon>Candidatus Saccharicenantaceae</taxon>
        <taxon>Candidatus Saccharicenans</taxon>
    </lineage>
</organism>
<comment type="function">
    <text evidence="1">Alpha-L-fucosidase is responsible for hydrolyzing the alpha-1,6-linked fucose joined to the reducing-end N-acetylglucosamine of the carbohydrate moieties of glycoproteins.</text>
</comment>
<sequence>MEYSAGKISQPGHRRIASRAASSFNSNFQNLGRALVAGLLIFLSAGLVAVKAEANSAPANRLDWFREARFGLFIHWGVYSQIGREEWARELLQIPWAEYQKYARSFNPVNYNPREWVRLAREAGVRYIVITSKHHDGFCLYDSAFTENDSLGARIKRDLIGELVQACREQGLPIGFYYSIMDWYHPDYLPRRGWEKDRPAGGADFRRYVSYMKSQLQELVLKYQPAILWFDGEWEHKNEDYDAVGIGQMLRQLKPDIIINDRLFNRAPGLGDFGTPENYVPATGWRNEDGSLRLWEVCMTMNFNGWGYNHFETEFRNGPQLIRQLIEIASKGGNFLLNIGPRPDGTIQPEFVERLKQIGAWLKVNGEAIYGSEPSVFEKLPFFGRCTVRGNRLYVHIMGWPQDKRIVLPGLKNKVQRAFLLASGQKLEYSRKGNDLVIRLPEEPLDRVATVAVIEVEGRPQAEPYRIRAGTDGRLELPVSLAEIKSQMGQRAYLDYFYRTTMLTNWQNVNDFPEWEFELSRGGKFEVLASYAWQWGGKSGFVVEVDDRAVLRGESEPSPSIYFPASHSLGRVELTAGKHVLRFKITSIANNNALKLEKVVLRPVAGSQ</sequence>
<dbReference type="Gene3D" id="2.60.40.1180">
    <property type="entry name" value="Golgi alpha-mannosidase II"/>
    <property type="match status" value="1"/>
</dbReference>
<dbReference type="GO" id="GO:0004560">
    <property type="term" value="F:alpha-L-fucosidase activity"/>
    <property type="evidence" value="ECO:0007669"/>
    <property type="project" value="InterPro"/>
</dbReference>
<reference evidence="8 9" key="1">
    <citation type="submission" date="2018-08" db="EMBL/GenBank/DDBJ databases">
        <title>Genome analysis of the thermophilic bacterium of the candidate phylum Aminicenantes from deep subsurface aquifer revealed its physiology and ecological role.</title>
        <authorList>
            <person name="Kadnikov V.V."/>
            <person name="Mardanov A.V."/>
            <person name="Beletsky A.V."/>
            <person name="Karnachuk O.V."/>
            <person name="Ravin N.V."/>
        </authorList>
    </citation>
    <scope>NUCLEOTIDE SEQUENCE [LARGE SCALE GENOMIC DNA]</scope>
    <source>
        <strain evidence="8">BY38</strain>
    </source>
</reference>
<evidence type="ECO:0000256" key="6">
    <source>
        <dbReference type="ARBA" id="ARBA00023295"/>
    </source>
</evidence>
<dbReference type="InterPro" id="IPR013780">
    <property type="entry name" value="Glyco_hydro_b"/>
</dbReference>
<keyword evidence="4" id="KW-0732">Signal</keyword>
<dbReference type="SMART" id="SM00812">
    <property type="entry name" value="Alpha_L_fucos"/>
    <property type="match status" value="1"/>
</dbReference>
<evidence type="ECO:0000259" key="7">
    <source>
        <dbReference type="Pfam" id="PF01120"/>
    </source>
</evidence>
<dbReference type="InterPro" id="IPR017853">
    <property type="entry name" value="GH"/>
</dbReference>
<dbReference type="Gene3D" id="3.20.20.80">
    <property type="entry name" value="Glycosidases"/>
    <property type="match status" value="1"/>
</dbReference>
<dbReference type="GO" id="GO:0016139">
    <property type="term" value="P:glycoside catabolic process"/>
    <property type="evidence" value="ECO:0007669"/>
    <property type="project" value="TreeGrafter"/>
</dbReference>
<comment type="caution">
    <text evidence="8">The sequence shown here is derived from an EMBL/GenBank/DDBJ whole genome shotgun (WGS) entry which is preliminary data.</text>
</comment>
<comment type="similarity">
    <text evidence="2">Belongs to the glycosyl hydrolase 29 family.</text>
</comment>
<gene>
    <name evidence="8" type="ORF">OP8BY_1166</name>
</gene>
<dbReference type="InterPro" id="IPR057739">
    <property type="entry name" value="Glyco_hydro_29_N"/>
</dbReference>
<feature type="domain" description="Glycoside hydrolase family 29 N-terminal" evidence="7">
    <location>
        <begin position="61"/>
        <end position="367"/>
    </location>
</feature>
<protein>
    <recommendedName>
        <fullName evidence="3">alpha-L-fucosidase</fullName>
        <ecNumber evidence="3">3.2.1.51</ecNumber>
    </recommendedName>
</protein>
<evidence type="ECO:0000256" key="3">
    <source>
        <dbReference type="ARBA" id="ARBA00012662"/>
    </source>
</evidence>
<dbReference type="SUPFAM" id="SSF51445">
    <property type="entry name" value="(Trans)glycosidases"/>
    <property type="match status" value="1"/>
</dbReference>
<evidence type="ECO:0000256" key="1">
    <source>
        <dbReference type="ARBA" id="ARBA00004071"/>
    </source>
</evidence>
<dbReference type="InterPro" id="IPR000933">
    <property type="entry name" value="Glyco_hydro_29"/>
</dbReference>
<dbReference type="Gene3D" id="2.60.120.260">
    <property type="entry name" value="Galactose-binding domain-like"/>
    <property type="match status" value="1"/>
</dbReference>
<keyword evidence="6" id="KW-0326">Glycosidase</keyword>
<dbReference type="AlphaFoldDB" id="A0A3E2BK18"/>
<dbReference type="InterPro" id="IPR016286">
    <property type="entry name" value="FUC_metazoa-typ"/>
</dbReference>
<dbReference type="EC" id="3.2.1.51" evidence="3"/>
<dbReference type="Pfam" id="PF01120">
    <property type="entry name" value="Alpha_L_fucos"/>
    <property type="match status" value="1"/>
</dbReference>
<evidence type="ECO:0000256" key="5">
    <source>
        <dbReference type="ARBA" id="ARBA00022801"/>
    </source>
</evidence>
<dbReference type="Proteomes" id="UP000257323">
    <property type="component" value="Unassembled WGS sequence"/>
</dbReference>
<evidence type="ECO:0000256" key="2">
    <source>
        <dbReference type="ARBA" id="ARBA00007951"/>
    </source>
</evidence>
<keyword evidence="5" id="KW-0378">Hydrolase</keyword>
<proteinExistence type="inferred from homology"/>
<dbReference type="EMBL" id="QUAH01000015">
    <property type="protein sequence ID" value="RFT14966.1"/>
    <property type="molecule type" value="Genomic_DNA"/>
</dbReference>
<accession>A0A3E2BK18</accession>
<dbReference type="PANTHER" id="PTHR10030:SF37">
    <property type="entry name" value="ALPHA-L-FUCOSIDASE-RELATED"/>
    <property type="match status" value="1"/>
</dbReference>
<dbReference type="PANTHER" id="PTHR10030">
    <property type="entry name" value="ALPHA-L-FUCOSIDASE"/>
    <property type="match status" value="1"/>
</dbReference>
<dbReference type="GO" id="GO:0006004">
    <property type="term" value="P:fucose metabolic process"/>
    <property type="evidence" value="ECO:0007669"/>
    <property type="project" value="InterPro"/>
</dbReference>
<dbReference type="GO" id="GO:0005764">
    <property type="term" value="C:lysosome"/>
    <property type="evidence" value="ECO:0007669"/>
    <property type="project" value="TreeGrafter"/>
</dbReference>
<name>A0A3E2BK18_9BACT</name>
<evidence type="ECO:0000313" key="9">
    <source>
        <dbReference type="Proteomes" id="UP000257323"/>
    </source>
</evidence>
<dbReference type="PRINTS" id="PR00741">
    <property type="entry name" value="GLHYDRLASE29"/>
</dbReference>